<evidence type="ECO:0000313" key="2">
    <source>
        <dbReference type="Proteomes" id="UP001165363"/>
    </source>
</evidence>
<dbReference type="RefSeq" id="WP_249848660.1">
    <property type="nucleotide sequence ID" value="NZ_JAMGBD010000002.1"/>
</dbReference>
<comment type="caution">
    <text evidence="1">The sequence shown here is derived from an EMBL/GenBank/DDBJ whole genome shotgun (WGS) entry which is preliminary data.</text>
</comment>
<accession>A0ABT0RNL1</accession>
<keyword evidence="2" id="KW-1185">Reference proteome</keyword>
<sequence length="61" mass="6760">MITMVDEIYDRSFQAGRAEFNSGLLAIIAGIRDALTPVMASLHRIEWDAPWETKAGPRAKA</sequence>
<evidence type="ECO:0000313" key="1">
    <source>
        <dbReference type="EMBL" id="MCL6684237.1"/>
    </source>
</evidence>
<name>A0ABT0RNL1_9SPHN</name>
<proteinExistence type="predicted"/>
<protein>
    <submittedName>
        <fullName evidence="1">Uncharacterized protein</fullName>
    </submittedName>
</protein>
<organism evidence="1 2">
    <name type="scientific">Sphingomonas alba</name>
    <dbReference type="NCBI Taxonomy" id="2908208"/>
    <lineage>
        <taxon>Bacteria</taxon>
        <taxon>Pseudomonadati</taxon>
        <taxon>Pseudomonadota</taxon>
        <taxon>Alphaproteobacteria</taxon>
        <taxon>Sphingomonadales</taxon>
        <taxon>Sphingomonadaceae</taxon>
        <taxon>Sphingomonas</taxon>
    </lineage>
</organism>
<gene>
    <name evidence="1" type="ORF">LZ536_10035</name>
</gene>
<dbReference type="EMBL" id="JAMGBD010000002">
    <property type="protein sequence ID" value="MCL6684237.1"/>
    <property type="molecule type" value="Genomic_DNA"/>
</dbReference>
<dbReference type="Proteomes" id="UP001165363">
    <property type="component" value="Unassembled WGS sequence"/>
</dbReference>
<reference evidence="1" key="1">
    <citation type="submission" date="2022-05" db="EMBL/GenBank/DDBJ databases">
        <authorList>
            <person name="Jo J.-H."/>
            <person name="Im W.-T."/>
        </authorList>
    </citation>
    <scope>NUCLEOTIDE SEQUENCE</scope>
    <source>
        <strain evidence="1">SE158</strain>
    </source>
</reference>